<feature type="transmembrane region" description="Helical" evidence="6">
    <location>
        <begin position="347"/>
        <end position="367"/>
    </location>
</feature>
<dbReference type="InParanoid" id="A0A1Y2D755"/>
<comment type="caution">
    <text evidence="8">The sequence shown here is derived from an EMBL/GenBank/DDBJ whole genome shotgun (WGS) entry which is preliminary data.</text>
</comment>
<evidence type="ECO:0000259" key="7">
    <source>
        <dbReference type="Pfam" id="PF00892"/>
    </source>
</evidence>
<proteinExistence type="predicted"/>
<feature type="region of interest" description="Disordered" evidence="5">
    <location>
        <begin position="59"/>
        <end position="83"/>
    </location>
</feature>
<dbReference type="GeneID" id="63769743"/>
<dbReference type="PANTHER" id="PTHR22911:SF6">
    <property type="entry name" value="SOLUTE CARRIER FAMILY 35 MEMBER G1"/>
    <property type="match status" value="1"/>
</dbReference>
<dbReference type="InterPro" id="IPR037185">
    <property type="entry name" value="EmrE-like"/>
</dbReference>
<evidence type="ECO:0000256" key="1">
    <source>
        <dbReference type="ARBA" id="ARBA00004141"/>
    </source>
</evidence>
<feature type="transmembrane region" description="Helical" evidence="6">
    <location>
        <begin position="102"/>
        <end position="121"/>
    </location>
</feature>
<dbReference type="Proteomes" id="UP000193689">
    <property type="component" value="Unassembled WGS sequence"/>
</dbReference>
<dbReference type="AlphaFoldDB" id="A0A1Y2D755"/>
<comment type="subcellular location">
    <subcellularLocation>
        <location evidence="1">Membrane</location>
        <topology evidence="1">Multi-pass membrane protein</topology>
    </subcellularLocation>
</comment>
<dbReference type="PANTHER" id="PTHR22911">
    <property type="entry name" value="ACYL-MALONYL CONDENSING ENZYME-RELATED"/>
    <property type="match status" value="1"/>
</dbReference>
<dbReference type="InterPro" id="IPR000620">
    <property type="entry name" value="EamA_dom"/>
</dbReference>
<reference evidence="8 9" key="1">
    <citation type="submission" date="2016-07" db="EMBL/GenBank/DDBJ databases">
        <title>Pervasive Adenine N6-methylation of Active Genes in Fungi.</title>
        <authorList>
            <consortium name="DOE Joint Genome Institute"/>
            <person name="Mondo S.J."/>
            <person name="Dannebaum R.O."/>
            <person name="Kuo R.C."/>
            <person name="Labutti K."/>
            <person name="Haridas S."/>
            <person name="Kuo A."/>
            <person name="Salamov A."/>
            <person name="Ahrendt S.R."/>
            <person name="Lipzen A."/>
            <person name="Sullivan W."/>
            <person name="Andreopoulos W.B."/>
            <person name="Clum A."/>
            <person name="Lindquist E."/>
            <person name="Daum C."/>
            <person name="Ramamoorthy G.K."/>
            <person name="Gryganskyi A."/>
            <person name="Culley D."/>
            <person name="Magnuson J.K."/>
            <person name="James T.Y."/>
            <person name="O'Malley M.A."/>
            <person name="Stajich J.E."/>
            <person name="Spatafora J.W."/>
            <person name="Visel A."/>
            <person name="Grigoriev I.V."/>
        </authorList>
    </citation>
    <scope>NUCLEOTIDE SEQUENCE [LARGE SCALE GENOMIC DNA]</scope>
    <source>
        <strain evidence="8 9">CBS 129021</strain>
    </source>
</reference>
<feature type="transmembrane region" description="Helical" evidence="6">
    <location>
        <begin position="313"/>
        <end position="332"/>
    </location>
</feature>
<evidence type="ECO:0000256" key="4">
    <source>
        <dbReference type="ARBA" id="ARBA00023136"/>
    </source>
</evidence>
<dbReference type="EMBL" id="MCFJ01000029">
    <property type="protein sequence ID" value="ORY55112.1"/>
    <property type="molecule type" value="Genomic_DNA"/>
</dbReference>
<feature type="transmembrane region" description="Helical" evidence="6">
    <location>
        <begin position="379"/>
        <end position="398"/>
    </location>
</feature>
<dbReference type="GO" id="GO:0016020">
    <property type="term" value="C:membrane"/>
    <property type="evidence" value="ECO:0007669"/>
    <property type="project" value="UniProtKB-SubCell"/>
</dbReference>
<feature type="transmembrane region" description="Helical" evidence="6">
    <location>
        <begin position="220"/>
        <end position="239"/>
    </location>
</feature>
<evidence type="ECO:0000313" key="9">
    <source>
        <dbReference type="Proteomes" id="UP000193689"/>
    </source>
</evidence>
<keyword evidence="3 6" id="KW-1133">Transmembrane helix</keyword>
<accession>A0A1Y2D755</accession>
<evidence type="ECO:0000256" key="2">
    <source>
        <dbReference type="ARBA" id="ARBA00022692"/>
    </source>
</evidence>
<dbReference type="OrthoDB" id="306876at2759"/>
<dbReference type="RefSeq" id="XP_040709480.1">
    <property type="nucleotide sequence ID" value="XM_040853531.1"/>
</dbReference>
<dbReference type="SUPFAM" id="SSF103481">
    <property type="entry name" value="Multidrug resistance efflux transporter EmrE"/>
    <property type="match status" value="2"/>
</dbReference>
<name>A0A1Y2D755_9PEZI</name>
<feature type="transmembrane region" description="Helical" evidence="6">
    <location>
        <begin position="127"/>
        <end position="152"/>
    </location>
</feature>
<evidence type="ECO:0000256" key="6">
    <source>
        <dbReference type="SAM" id="Phobius"/>
    </source>
</evidence>
<feature type="transmembrane region" description="Helical" evidence="6">
    <location>
        <begin position="164"/>
        <end position="183"/>
    </location>
</feature>
<feature type="transmembrane region" description="Helical" evidence="6">
    <location>
        <begin position="195"/>
        <end position="213"/>
    </location>
</feature>
<evidence type="ECO:0000256" key="5">
    <source>
        <dbReference type="SAM" id="MobiDB-lite"/>
    </source>
</evidence>
<gene>
    <name evidence="8" type="ORF">BCR38DRAFT_127606</name>
</gene>
<sequence>MSTPLSITQTPSTKKIFDIDEHNDIVCVSSSRDIDKKIYQTRGEIATRLDPNDFRPLSVSPFSQDVRRSTRGSSPAPWRQPSQEKGFKFYCKPTWIRNRGPILVALSQLFGAVMNLLTRLLEIGDDAMHPMLVLSGRMSGTVILSGIYMWWMTVPSAPFGPRDVRWLLVVRGLSGFFGIYGMWYSVMYLPLADATVISFLAPNLAGYLCHILIHEPFTRLEQFASFLALGGVLLITRPVSLFSSPETPTTADGIVEIISRETSSQSGFNHVPTSSERLGAVGMALLGVLGSSISITVLRCIGKRAHPLISMTYFSTWCTVVATTTLSVAPVFDYNQPALRFALPSSWIKWLMLIIIAFCGFMAQLTMTAGLAGEKSNRATAMIYTHMLFAAGFDRWVFGHEMGWMSLTGCGLIVGSALWVALSKKQEISTRDVESGAMLDSEAIAMLAESNEDDDNTVQLENLR</sequence>
<organism evidence="8 9">
    <name type="scientific">Pseudomassariella vexata</name>
    <dbReference type="NCBI Taxonomy" id="1141098"/>
    <lineage>
        <taxon>Eukaryota</taxon>
        <taxon>Fungi</taxon>
        <taxon>Dikarya</taxon>
        <taxon>Ascomycota</taxon>
        <taxon>Pezizomycotina</taxon>
        <taxon>Sordariomycetes</taxon>
        <taxon>Xylariomycetidae</taxon>
        <taxon>Amphisphaeriales</taxon>
        <taxon>Pseudomassariaceae</taxon>
        <taxon>Pseudomassariella</taxon>
    </lineage>
</organism>
<keyword evidence="9" id="KW-1185">Reference proteome</keyword>
<dbReference type="STRING" id="1141098.A0A1Y2D755"/>
<feature type="domain" description="EamA" evidence="7">
    <location>
        <begin position="100"/>
        <end position="236"/>
    </location>
</feature>
<feature type="transmembrane region" description="Helical" evidence="6">
    <location>
        <begin position="278"/>
        <end position="301"/>
    </location>
</feature>
<evidence type="ECO:0000256" key="3">
    <source>
        <dbReference type="ARBA" id="ARBA00022989"/>
    </source>
</evidence>
<keyword evidence="2 6" id="KW-0812">Transmembrane</keyword>
<keyword evidence="4 6" id="KW-0472">Membrane</keyword>
<evidence type="ECO:0000313" key="8">
    <source>
        <dbReference type="EMBL" id="ORY55112.1"/>
    </source>
</evidence>
<dbReference type="Pfam" id="PF00892">
    <property type="entry name" value="EamA"/>
    <property type="match status" value="2"/>
</dbReference>
<feature type="transmembrane region" description="Helical" evidence="6">
    <location>
        <begin position="404"/>
        <end position="422"/>
    </location>
</feature>
<feature type="domain" description="EamA" evidence="7">
    <location>
        <begin position="284"/>
        <end position="420"/>
    </location>
</feature>
<protein>
    <recommendedName>
        <fullName evidence="7">EamA domain-containing protein</fullName>
    </recommendedName>
</protein>